<feature type="transmembrane region" description="Helical" evidence="1">
    <location>
        <begin position="33"/>
        <end position="52"/>
    </location>
</feature>
<evidence type="ECO:0008006" key="4">
    <source>
        <dbReference type="Google" id="ProtNLM"/>
    </source>
</evidence>
<evidence type="ECO:0000313" key="3">
    <source>
        <dbReference type="Proteomes" id="UP000235116"/>
    </source>
</evidence>
<sequence length="510" mass="58683">MDLSKISVQVRPRNPYEAVDLGFVMARQWLKPLLLLWLIPALPVICLSYALFFNQPLWSLLLIWWLKPLFESIQLRYISEKLFDDNARWQDTLKQTFNIALHQWFSKLVLQRLSLSRSLNMPVGELEQLHGQRRSQRLATLHRGAGSSGLWLTVVGNSLESLFIIAIFSLAWMFIPMEMDIDFDLDMLLSSPMLFPTITWAGFVAMALASPFYVCGGFMLYINRRTWLEAWDIELTFRQLSNDHLAKGSKAIGLVLAAFLTLSLTTAPQPAQAELSRDETQQMIFDILEGDEFHQMREDAGWRWKDTPTPEADEDMESFWSKLGKWVVDFLEGTQFLGDISPYATMIISVLEVLMWGLVIAVFAYLIYRFRHLRVPNINASRKEHPAPPSHLFGLELNQDTLPADVIAAAQSLWQQQQFRQALSLLYRAALTFLVHERHLPLNSSHTEQECLRLCLQQEPQQRGHFFQRLTGHWINLAYAHNHISDDEFANLCSTWPSFFDDSSTGGSSS</sequence>
<dbReference type="KEGG" id="kak:Kalk_19825"/>
<dbReference type="OrthoDB" id="183980at2"/>
<dbReference type="RefSeq" id="WP_101895912.1">
    <property type="nucleotide sequence ID" value="NZ_CP022684.1"/>
</dbReference>
<dbReference type="EMBL" id="CP022684">
    <property type="protein sequence ID" value="AUM14539.1"/>
    <property type="molecule type" value="Genomic_DNA"/>
</dbReference>
<feature type="transmembrane region" description="Helical" evidence="1">
    <location>
        <begin position="251"/>
        <end position="268"/>
    </location>
</feature>
<keyword evidence="1" id="KW-1133">Transmembrane helix</keyword>
<protein>
    <recommendedName>
        <fullName evidence="4">DUF4129 domain-containing protein</fullName>
    </recommendedName>
</protein>
<feature type="transmembrane region" description="Helical" evidence="1">
    <location>
        <begin position="150"/>
        <end position="175"/>
    </location>
</feature>
<reference evidence="3" key="1">
    <citation type="submission" date="2017-08" db="EMBL/GenBank/DDBJ databases">
        <title>Direct submision.</title>
        <authorList>
            <person name="Kim S.-J."/>
            <person name="Rhee S.-K."/>
        </authorList>
    </citation>
    <scope>NUCLEOTIDE SEQUENCE [LARGE SCALE GENOMIC DNA]</scope>
    <source>
        <strain evidence="3">GI5</strain>
    </source>
</reference>
<keyword evidence="3" id="KW-1185">Reference proteome</keyword>
<feature type="transmembrane region" description="Helical" evidence="1">
    <location>
        <begin position="195"/>
        <end position="222"/>
    </location>
</feature>
<name>A0A2K9LQA9_9GAMM</name>
<keyword evidence="1" id="KW-0472">Membrane</keyword>
<gene>
    <name evidence="2" type="ORF">Kalk_19825</name>
</gene>
<dbReference type="Proteomes" id="UP000235116">
    <property type="component" value="Chromosome"/>
</dbReference>
<keyword evidence="1" id="KW-0812">Transmembrane</keyword>
<feature type="transmembrane region" description="Helical" evidence="1">
    <location>
        <begin position="343"/>
        <end position="368"/>
    </location>
</feature>
<organism evidence="2 3">
    <name type="scientific">Ketobacter alkanivorans</name>
    <dbReference type="NCBI Taxonomy" id="1917421"/>
    <lineage>
        <taxon>Bacteria</taxon>
        <taxon>Pseudomonadati</taxon>
        <taxon>Pseudomonadota</taxon>
        <taxon>Gammaproteobacteria</taxon>
        <taxon>Pseudomonadales</taxon>
        <taxon>Ketobacteraceae</taxon>
        <taxon>Ketobacter</taxon>
    </lineage>
</organism>
<accession>A0A2K9LQA9</accession>
<evidence type="ECO:0000313" key="2">
    <source>
        <dbReference type="EMBL" id="AUM14539.1"/>
    </source>
</evidence>
<dbReference type="AlphaFoldDB" id="A0A2K9LQA9"/>
<proteinExistence type="predicted"/>
<evidence type="ECO:0000256" key="1">
    <source>
        <dbReference type="SAM" id="Phobius"/>
    </source>
</evidence>